<dbReference type="AlphaFoldDB" id="A0A8T0GLG6"/>
<dbReference type="Proteomes" id="UP000822688">
    <property type="component" value="Chromosome 10"/>
</dbReference>
<dbReference type="GO" id="GO:0046872">
    <property type="term" value="F:metal ion binding"/>
    <property type="evidence" value="ECO:0007669"/>
    <property type="project" value="InterPro"/>
</dbReference>
<comment type="catalytic activity">
    <reaction evidence="5">
        <text>a phosphate monoester + H2O = an alcohol + phosphate</text>
        <dbReference type="Rhea" id="RHEA:15017"/>
        <dbReference type="ChEBI" id="CHEBI:15377"/>
        <dbReference type="ChEBI" id="CHEBI:30879"/>
        <dbReference type="ChEBI" id="CHEBI:43474"/>
        <dbReference type="ChEBI" id="CHEBI:67140"/>
        <dbReference type="EC" id="3.1.3.2"/>
    </reaction>
</comment>
<evidence type="ECO:0000259" key="8">
    <source>
        <dbReference type="Pfam" id="PF14008"/>
    </source>
</evidence>
<keyword evidence="3 5" id="KW-0378">Hydrolase</keyword>
<dbReference type="Pfam" id="PF14008">
    <property type="entry name" value="Metallophos_C"/>
    <property type="match status" value="1"/>
</dbReference>
<evidence type="ECO:0000256" key="4">
    <source>
        <dbReference type="ARBA" id="ARBA00023180"/>
    </source>
</evidence>
<dbReference type="InterPro" id="IPR039331">
    <property type="entry name" value="PAPs-like"/>
</dbReference>
<dbReference type="EMBL" id="CM026431">
    <property type="protein sequence ID" value="KAG0559810.1"/>
    <property type="molecule type" value="Genomic_DNA"/>
</dbReference>
<reference evidence="10" key="1">
    <citation type="submission" date="2020-06" db="EMBL/GenBank/DDBJ databases">
        <title>WGS assembly of Ceratodon purpureus strain R40.</title>
        <authorList>
            <person name="Carey S.B."/>
            <person name="Jenkins J."/>
            <person name="Shu S."/>
            <person name="Lovell J.T."/>
            <person name="Sreedasyam A."/>
            <person name="Maumus F."/>
            <person name="Tiley G.P."/>
            <person name="Fernandez-Pozo N."/>
            <person name="Barry K."/>
            <person name="Chen C."/>
            <person name="Wang M."/>
            <person name="Lipzen A."/>
            <person name="Daum C."/>
            <person name="Saski C.A."/>
            <person name="Payton A.C."/>
            <person name="Mcbreen J.C."/>
            <person name="Conrad R.E."/>
            <person name="Kollar L.M."/>
            <person name="Olsson S."/>
            <person name="Huttunen S."/>
            <person name="Landis J.B."/>
            <person name="Wickett N.J."/>
            <person name="Johnson M.G."/>
            <person name="Rensing S.A."/>
            <person name="Grimwood J."/>
            <person name="Schmutz J."/>
            <person name="Mcdaniel S.F."/>
        </authorList>
    </citation>
    <scope>NUCLEOTIDE SEQUENCE</scope>
    <source>
        <strain evidence="10">R40</strain>
    </source>
</reference>
<dbReference type="GO" id="GO:0003993">
    <property type="term" value="F:acid phosphatase activity"/>
    <property type="evidence" value="ECO:0007669"/>
    <property type="project" value="UniProtKB-EC"/>
</dbReference>
<name>A0A8T0GLG6_CERPU</name>
<dbReference type="InterPro" id="IPR004843">
    <property type="entry name" value="Calcineurin-like_PHP"/>
</dbReference>
<keyword evidence="2" id="KW-0732">Signal</keyword>
<feature type="transmembrane region" description="Helical" evidence="6">
    <location>
        <begin position="321"/>
        <end position="339"/>
    </location>
</feature>
<evidence type="ECO:0000256" key="5">
    <source>
        <dbReference type="RuleBase" id="RU361203"/>
    </source>
</evidence>
<keyword evidence="6" id="KW-0472">Membrane</keyword>
<evidence type="ECO:0000256" key="6">
    <source>
        <dbReference type="SAM" id="Phobius"/>
    </source>
</evidence>
<dbReference type="SUPFAM" id="SSF49363">
    <property type="entry name" value="Purple acid phosphatase, N-terminal domain"/>
    <property type="match status" value="1"/>
</dbReference>
<gene>
    <name evidence="10" type="ORF">KC19_10G130800</name>
</gene>
<evidence type="ECO:0000256" key="2">
    <source>
        <dbReference type="ARBA" id="ARBA00022729"/>
    </source>
</evidence>
<dbReference type="SUPFAM" id="SSF56300">
    <property type="entry name" value="Metallo-dependent phosphatases"/>
    <property type="match status" value="1"/>
</dbReference>
<evidence type="ECO:0000256" key="1">
    <source>
        <dbReference type="ARBA" id="ARBA00008723"/>
    </source>
</evidence>
<feature type="domain" description="Purple acid phosphatase C-terminal" evidence="8">
    <location>
        <begin position="479"/>
        <end position="518"/>
    </location>
</feature>
<sequence length="574" mass="64934">MKSYMRDGIRFVAAAGFMCSWCAFFSMFELVTGIPSTLEGPFAPKTIEFDVSLRKGSHDMEPSNPRVAKRVKGNEPDQIALALSTPDSMWVTWTTGDAQLAGKVTPLNPKSVGKVVRYGTKSGTYTFNSSLGKSLVYSQIYNFPGLLNYTSGIIHHVRLTGLLPNTVYYYQCGDPESGMYSKESTFTTLPLPNPEAYPSRIAIVGDLGLTYNSSTTLDHIIQNDPALLILAGDMSYANQYLTTGEGAACYRCTFPTSPVRETHQPIWDRWSRFMQPLISKIPMMVIEGNHEVEAQAEGLRFSAYEARFAIPSAECKSYSSFYYSFVTGGIHFIMLGGYVDYRRTGPQYNWLLKDLAKVDRLVTPWLVAVFHPPWYNSYRSHYREVECMRLEMEELLYMYGVDVVFSGHVHAYERMNRVYNYNLDPCGPMYVTIGDGGNIEQIDLAHADDKGQCPSPTQNMPDYGGICPFNFTSGPAAGKYCWDRQPEWSAFRDSSFGHGIFEVLNSTYALWTWHRNQDVYGDPVGDQIYIVRQPEKCLDIMRANMMLKSKFPVYFMVIPYRYCTLALIILICGL</sequence>
<dbReference type="PANTHER" id="PTHR22953:SF153">
    <property type="entry name" value="PURPLE ACID PHOSPHATASE"/>
    <property type="match status" value="1"/>
</dbReference>
<evidence type="ECO:0000259" key="9">
    <source>
        <dbReference type="Pfam" id="PF16656"/>
    </source>
</evidence>
<dbReference type="PANTHER" id="PTHR22953">
    <property type="entry name" value="ACID PHOSPHATASE RELATED"/>
    <property type="match status" value="1"/>
</dbReference>
<organism evidence="10 11">
    <name type="scientific">Ceratodon purpureus</name>
    <name type="common">Fire moss</name>
    <name type="synonym">Dicranum purpureum</name>
    <dbReference type="NCBI Taxonomy" id="3225"/>
    <lineage>
        <taxon>Eukaryota</taxon>
        <taxon>Viridiplantae</taxon>
        <taxon>Streptophyta</taxon>
        <taxon>Embryophyta</taxon>
        <taxon>Bryophyta</taxon>
        <taxon>Bryophytina</taxon>
        <taxon>Bryopsida</taxon>
        <taxon>Dicranidae</taxon>
        <taxon>Pseudoditrichales</taxon>
        <taxon>Ditrichaceae</taxon>
        <taxon>Ceratodon</taxon>
    </lineage>
</organism>
<evidence type="ECO:0000259" key="7">
    <source>
        <dbReference type="Pfam" id="PF00149"/>
    </source>
</evidence>
<evidence type="ECO:0000313" key="10">
    <source>
        <dbReference type="EMBL" id="KAG0559810.1"/>
    </source>
</evidence>
<evidence type="ECO:0000256" key="3">
    <source>
        <dbReference type="ARBA" id="ARBA00022801"/>
    </source>
</evidence>
<dbReference type="EC" id="3.1.3.2" evidence="5"/>
<dbReference type="InterPro" id="IPR029052">
    <property type="entry name" value="Metallo-depent_PP-like"/>
</dbReference>
<feature type="transmembrane region" description="Helical" evidence="6">
    <location>
        <begin position="551"/>
        <end position="571"/>
    </location>
</feature>
<keyword evidence="6" id="KW-1133">Transmembrane helix</keyword>
<dbReference type="InterPro" id="IPR015914">
    <property type="entry name" value="PAPs_N"/>
</dbReference>
<dbReference type="Pfam" id="PF00149">
    <property type="entry name" value="Metallophos"/>
    <property type="match status" value="1"/>
</dbReference>
<dbReference type="Gene3D" id="2.60.40.380">
    <property type="entry name" value="Purple acid phosphatase-like, N-terminal"/>
    <property type="match status" value="1"/>
</dbReference>
<feature type="domain" description="Purple acid phosphatase N-terminal" evidence="9">
    <location>
        <begin position="76"/>
        <end position="188"/>
    </location>
</feature>
<accession>A0A8T0GLG6</accession>
<comment type="similarity">
    <text evidence="1 5">Belongs to the metallophosphoesterase superfamily. Purple acid phosphatase family.</text>
</comment>
<proteinExistence type="inferred from homology"/>
<dbReference type="InterPro" id="IPR041792">
    <property type="entry name" value="MPP_PAP"/>
</dbReference>
<keyword evidence="4" id="KW-0325">Glycoprotein</keyword>
<dbReference type="InterPro" id="IPR008963">
    <property type="entry name" value="Purple_acid_Pase-like_N"/>
</dbReference>
<comment type="caution">
    <text evidence="10">The sequence shown here is derived from an EMBL/GenBank/DDBJ whole genome shotgun (WGS) entry which is preliminary data.</text>
</comment>
<dbReference type="InterPro" id="IPR025733">
    <property type="entry name" value="PAPs_C"/>
</dbReference>
<dbReference type="Pfam" id="PF16656">
    <property type="entry name" value="Pur_ac_phosph_N"/>
    <property type="match status" value="1"/>
</dbReference>
<keyword evidence="11" id="KW-1185">Reference proteome</keyword>
<keyword evidence="6" id="KW-0812">Transmembrane</keyword>
<dbReference type="CDD" id="cd00839">
    <property type="entry name" value="MPP_PAPs"/>
    <property type="match status" value="1"/>
</dbReference>
<protein>
    <recommendedName>
        <fullName evidence="5">Purple acid phosphatase</fullName>
        <ecNumber evidence="5">3.1.3.2</ecNumber>
    </recommendedName>
</protein>
<feature type="domain" description="Calcineurin-like phosphoesterase" evidence="7">
    <location>
        <begin position="200"/>
        <end position="412"/>
    </location>
</feature>
<dbReference type="Gene3D" id="3.60.21.10">
    <property type="match status" value="1"/>
</dbReference>
<evidence type="ECO:0000313" key="11">
    <source>
        <dbReference type="Proteomes" id="UP000822688"/>
    </source>
</evidence>